<accession>A0A917XZL7</accession>
<proteinExistence type="predicted"/>
<gene>
    <name evidence="1" type="ORF">GCM10007971_22280</name>
</gene>
<evidence type="ECO:0000313" key="2">
    <source>
        <dbReference type="Proteomes" id="UP000624041"/>
    </source>
</evidence>
<evidence type="ECO:0000313" key="1">
    <source>
        <dbReference type="EMBL" id="GGN59306.1"/>
    </source>
</evidence>
<comment type="caution">
    <text evidence="1">The sequence shown here is derived from an EMBL/GenBank/DDBJ whole genome shotgun (WGS) entry which is preliminary data.</text>
</comment>
<keyword evidence="2" id="KW-1185">Reference proteome</keyword>
<name>A0A917XZL7_9BACI</name>
<reference evidence="1" key="2">
    <citation type="submission" date="2020-09" db="EMBL/GenBank/DDBJ databases">
        <authorList>
            <person name="Sun Q."/>
            <person name="Ohkuma M."/>
        </authorList>
    </citation>
    <scope>NUCLEOTIDE SEQUENCE</scope>
    <source>
        <strain evidence="1">JCM 17251</strain>
    </source>
</reference>
<organism evidence="1 2">
    <name type="scientific">Oceanobacillus indicireducens</name>
    <dbReference type="NCBI Taxonomy" id="1004261"/>
    <lineage>
        <taxon>Bacteria</taxon>
        <taxon>Bacillati</taxon>
        <taxon>Bacillota</taxon>
        <taxon>Bacilli</taxon>
        <taxon>Bacillales</taxon>
        <taxon>Bacillaceae</taxon>
        <taxon>Oceanobacillus</taxon>
    </lineage>
</organism>
<sequence length="51" mass="6031">MDMYNQLIDIGISQNEIDNMDMVYHLQLLGRRKQEKEADEDDVLYIDDLGI</sequence>
<dbReference type="AlphaFoldDB" id="A0A917XZL7"/>
<dbReference type="Proteomes" id="UP000624041">
    <property type="component" value="Unassembled WGS sequence"/>
</dbReference>
<dbReference type="EMBL" id="BMOS01000014">
    <property type="protein sequence ID" value="GGN59306.1"/>
    <property type="molecule type" value="Genomic_DNA"/>
</dbReference>
<protein>
    <submittedName>
        <fullName evidence="1">Uncharacterized protein</fullName>
    </submittedName>
</protein>
<dbReference type="RefSeq" id="WP_188857336.1">
    <property type="nucleotide sequence ID" value="NZ_BMOS01000014.1"/>
</dbReference>
<reference evidence="1" key="1">
    <citation type="journal article" date="2014" name="Int. J. Syst. Evol. Microbiol.">
        <title>Complete genome sequence of Corynebacterium casei LMG S-19264T (=DSM 44701T), isolated from a smear-ripened cheese.</title>
        <authorList>
            <consortium name="US DOE Joint Genome Institute (JGI-PGF)"/>
            <person name="Walter F."/>
            <person name="Albersmeier A."/>
            <person name="Kalinowski J."/>
            <person name="Ruckert C."/>
        </authorList>
    </citation>
    <scope>NUCLEOTIDE SEQUENCE</scope>
    <source>
        <strain evidence="1">JCM 17251</strain>
    </source>
</reference>